<sequence>MSLAAGFTGVHIAQLVGIGSSGYLAGFVSAASILGVPPLYFAPPEVATKQWAKIYHTGAAIVPATAATSFLAYLYLSYNSGHTVSPAEGYAYLAAGALTLAVAPYTLLTMMTTNRAIEAIAESKDAAAQGDQVTSLIQKWNKLNLGRASGPIIGFGIGLLALGGFFA</sequence>
<evidence type="ECO:0000256" key="2">
    <source>
        <dbReference type="ARBA" id="ARBA00022692"/>
    </source>
</evidence>
<keyword evidence="2 5" id="KW-0812">Transmembrane</keyword>
<gene>
    <name evidence="6" type="ORF">DAEQUDRAFT_811483</name>
</gene>
<keyword evidence="7" id="KW-1185">Reference proteome</keyword>
<name>A0A165QBY9_9APHY</name>
<evidence type="ECO:0000256" key="4">
    <source>
        <dbReference type="ARBA" id="ARBA00023136"/>
    </source>
</evidence>
<dbReference type="PANTHER" id="PTHR35042:SF1">
    <property type="entry name" value="DUF1772-DOMAIN-CONTAINING PROTEIN"/>
    <property type="match status" value="1"/>
</dbReference>
<feature type="transmembrane region" description="Helical" evidence="5">
    <location>
        <begin position="148"/>
        <end position="166"/>
    </location>
</feature>
<evidence type="ECO:0000256" key="3">
    <source>
        <dbReference type="ARBA" id="ARBA00022989"/>
    </source>
</evidence>
<reference evidence="6 7" key="1">
    <citation type="journal article" date="2016" name="Mol. Biol. Evol.">
        <title>Comparative Genomics of Early-Diverging Mushroom-Forming Fungi Provides Insights into the Origins of Lignocellulose Decay Capabilities.</title>
        <authorList>
            <person name="Nagy L.G."/>
            <person name="Riley R."/>
            <person name="Tritt A."/>
            <person name="Adam C."/>
            <person name="Daum C."/>
            <person name="Floudas D."/>
            <person name="Sun H."/>
            <person name="Yadav J.S."/>
            <person name="Pangilinan J."/>
            <person name="Larsson K.H."/>
            <person name="Matsuura K."/>
            <person name="Barry K."/>
            <person name="Labutti K."/>
            <person name="Kuo R."/>
            <person name="Ohm R.A."/>
            <person name="Bhattacharya S.S."/>
            <person name="Shirouzu T."/>
            <person name="Yoshinaga Y."/>
            <person name="Martin F.M."/>
            <person name="Grigoriev I.V."/>
            <person name="Hibbett D.S."/>
        </authorList>
    </citation>
    <scope>NUCLEOTIDE SEQUENCE [LARGE SCALE GENOMIC DNA]</scope>
    <source>
        <strain evidence="6 7">L-15889</strain>
    </source>
</reference>
<feature type="transmembrane region" description="Helical" evidence="5">
    <location>
        <begin position="54"/>
        <end position="78"/>
    </location>
</feature>
<accession>A0A165QBY9</accession>
<keyword evidence="4 5" id="KW-0472">Membrane</keyword>
<evidence type="ECO:0000256" key="5">
    <source>
        <dbReference type="SAM" id="Phobius"/>
    </source>
</evidence>
<feature type="transmembrane region" description="Helical" evidence="5">
    <location>
        <begin position="90"/>
        <end position="108"/>
    </location>
</feature>
<comment type="subcellular location">
    <subcellularLocation>
        <location evidence="1">Membrane</location>
        <topology evidence="1">Multi-pass membrane protein</topology>
    </subcellularLocation>
</comment>
<dbReference type="STRING" id="1314783.A0A165QBY9"/>
<keyword evidence="3 5" id="KW-1133">Transmembrane helix</keyword>
<proteinExistence type="predicted"/>
<dbReference type="Pfam" id="PF08592">
    <property type="entry name" value="Anthrone_oxy"/>
    <property type="match status" value="1"/>
</dbReference>
<feature type="transmembrane region" description="Helical" evidence="5">
    <location>
        <begin position="23"/>
        <end position="42"/>
    </location>
</feature>
<organism evidence="6 7">
    <name type="scientific">Daedalea quercina L-15889</name>
    <dbReference type="NCBI Taxonomy" id="1314783"/>
    <lineage>
        <taxon>Eukaryota</taxon>
        <taxon>Fungi</taxon>
        <taxon>Dikarya</taxon>
        <taxon>Basidiomycota</taxon>
        <taxon>Agaricomycotina</taxon>
        <taxon>Agaricomycetes</taxon>
        <taxon>Polyporales</taxon>
        <taxon>Fomitopsis</taxon>
    </lineage>
</organism>
<dbReference type="GO" id="GO:0016020">
    <property type="term" value="C:membrane"/>
    <property type="evidence" value="ECO:0007669"/>
    <property type="project" value="UniProtKB-SubCell"/>
</dbReference>
<evidence type="ECO:0000313" key="7">
    <source>
        <dbReference type="Proteomes" id="UP000076727"/>
    </source>
</evidence>
<dbReference type="PANTHER" id="PTHR35042">
    <property type="entry name" value="ANTHRONE OXYGENASE ENCC"/>
    <property type="match status" value="1"/>
</dbReference>
<dbReference type="AlphaFoldDB" id="A0A165QBY9"/>
<evidence type="ECO:0000256" key="1">
    <source>
        <dbReference type="ARBA" id="ARBA00004141"/>
    </source>
</evidence>
<dbReference type="OrthoDB" id="5954308at2759"/>
<dbReference type="Proteomes" id="UP000076727">
    <property type="component" value="Unassembled WGS sequence"/>
</dbReference>
<dbReference type="EMBL" id="KV429059">
    <property type="protein sequence ID" value="KZT69257.1"/>
    <property type="molecule type" value="Genomic_DNA"/>
</dbReference>
<dbReference type="InterPro" id="IPR013901">
    <property type="entry name" value="Anthrone_oxy"/>
</dbReference>
<evidence type="ECO:0000313" key="6">
    <source>
        <dbReference type="EMBL" id="KZT69257.1"/>
    </source>
</evidence>
<protein>
    <submittedName>
        <fullName evidence="6">DUF1772-domain-containing protein</fullName>
    </submittedName>
</protein>